<dbReference type="EMBL" id="CP036266">
    <property type="protein sequence ID" value="QDT19170.1"/>
    <property type="molecule type" value="Genomic_DNA"/>
</dbReference>
<dbReference type="AlphaFoldDB" id="A0A517PIG3"/>
<organism evidence="1 2">
    <name type="scientific">Gimesia chilikensis</name>
    <dbReference type="NCBI Taxonomy" id="2605989"/>
    <lineage>
        <taxon>Bacteria</taxon>
        <taxon>Pseudomonadati</taxon>
        <taxon>Planctomycetota</taxon>
        <taxon>Planctomycetia</taxon>
        <taxon>Planctomycetales</taxon>
        <taxon>Planctomycetaceae</taxon>
        <taxon>Gimesia</taxon>
    </lineage>
</organism>
<proteinExistence type="predicted"/>
<keyword evidence="2" id="KW-1185">Reference proteome</keyword>
<name>A0A517PIG3_9PLAN</name>
<evidence type="ECO:0000313" key="2">
    <source>
        <dbReference type="Proteomes" id="UP000320421"/>
    </source>
</evidence>
<protein>
    <submittedName>
        <fullName evidence="1">Uncharacterized protein</fullName>
    </submittedName>
</protein>
<sequence>MKTLADMTFEYIWLMMFGDEDQIAPDYAVQLQESLSLYFNEMTSAEKSALSQAAERARDFLLADPDENGFTPQALVSNEQREMLDAFISGEAFESFL</sequence>
<dbReference type="RefSeq" id="WP_145181050.1">
    <property type="nucleotide sequence ID" value="NZ_CP036266.1"/>
</dbReference>
<gene>
    <name evidence="1" type="ORF">HG66A1_09340</name>
</gene>
<reference evidence="1 2" key="1">
    <citation type="submission" date="2019-02" db="EMBL/GenBank/DDBJ databases">
        <title>Deep-cultivation of Planctomycetes and their phenomic and genomic characterization uncovers novel biology.</title>
        <authorList>
            <person name="Wiegand S."/>
            <person name="Jogler M."/>
            <person name="Boedeker C."/>
            <person name="Pinto D."/>
            <person name="Vollmers J."/>
            <person name="Rivas-Marin E."/>
            <person name="Kohn T."/>
            <person name="Peeters S.H."/>
            <person name="Heuer A."/>
            <person name="Rast P."/>
            <person name="Oberbeckmann S."/>
            <person name="Bunk B."/>
            <person name="Jeske O."/>
            <person name="Meyerdierks A."/>
            <person name="Storesund J.E."/>
            <person name="Kallscheuer N."/>
            <person name="Luecker S."/>
            <person name="Lage O.M."/>
            <person name="Pohl T."/>
            <person name="Merkel B.J."/>
            <person name="Hornburger P."/>
            <person name="Mueller R.-W."/>
            <person name="Bruemmer F."/>
            <person name="Labrenz M."/>
            <person name="Spormann A.M."/>
            <person name="Op den Camp H."/>
            <person name="Overmann J."/>
            <person name="Amann R."/>
            <person name="Jetten M.S.M."/>
            <person name="Mascher T."/>
            <person name="Medema M.H."/>
            <person name="Devos D.P."/>
            <person name="Kaster A.-K."/>
            <person name="Ovreas L."/>
            <person name="Rohde M."/>
            <person name="Galperin M.Y."/>
            <person name="Jogler C."/>
        </authorList>
    </citation>
    <scope>NUCLEOTIDE SEQUENCE [LARGE SCALE GENOMIC DNA]</scope>
    <source>
        <strain evidence="1 2">HG66A1</strain>
    </source>
</reference>
<evidence type="ECO:0000313" key="1">
    <source>
        <dbReference type="EMBL" id="QDT19170.1"/>
    </source>
</evidence>
<dbReference type="Proteomes" id="UP000320421">
    <property type="component" value="Chromosome"/>
</dbReference>
<dbReference type="OrthoDB" id="6911134at2"/>
<accession>A0A517PIG3</accession>